<dbReference type="GO" id="GO:0006271">
    <property type="term" value="P:DNA strand elongation involved in DNA replication"/>
    <property type="evidence" value="ECO:0007669"/>
    <property type="project" value="TreeGrafter"/>
</dbReference>
<dbReference type="PANTHER" id="PTHR30478:SF0">
    <property type="entry name" value="BETA SLIDING CLAMP"/>
    <property type="match status" value="1"/>
</dbReference>
<dbReference type="Pfam" id="PF02768">
    <property type="entry name" value="DNA_pol3_beta_3"/>
    <property type="match status" value="1"/>
</dbReference>
<keyword evidence="3" id="KW-0963">Cytoplasm</keyword>
<dbReference type="GO" id="GO:0003677">
    <property type="term" value="F:DNA binding"/>
    <property type="evidence" value="ECO:0007669"/>
    <property type="project" value="UniProtKB-KW"/>
</dbReference>
<dbReference type="GO" id="GO:0003887">
    <property type="term" value="F:DNA-directed DNA polymerase activity"/>
    <property type="evidence" value="ECO:0007669"/>
    <property type="project" value="UniProtKB-KW"/>
</dbReference>
<dbReference type="RefSeq" id="YP_010655894.1">
    <property type="nucleotide sequence ID" value="NC_070832.1"/>
</dbReference>
<protein>
    <submittedName>
        <fullName evidence="12">DNA polymerase III beta subunit</fullName>
    </submittedName>
</protein>
<dbReference type="NCBIfam" id="TIGR00663">
    <property type="entry name" value="dnan"/>
    <property type="match status" value="1"/>
</dbReference>
<feature type="domain" description="DNA polymerase III beta sliding clamp C-terminal" evidence="11">
    <location>
        <begin position="240"/>
        <end position="356"/>
    </location>
</feature>
<evidence type="ECO:0000256" key="1">
    <source>
        <dbReference type="ARBA" id="ARBA00004496"/>
    </source>
</evidence>
<evidence type="ECO:0000256" key="2">
    <source>
        <dbReference type="ARBA" id="ARBA00010752"/>
    </source>
</evidence>
<evidence type="ECO:0000259" key="10">
    <source>
        <dbReference type="Pfam" id="PF02767"/>
    </source>
</evidence>
<dbReference type="PANTHER" id="PTHR30478">
    <property type="entry name" value="DNA POLYMERASE III SUBUNIT BETA"/>
    <property type="match status" value="1"/>
</dbReference>
<name>A0A3G2KA63_9CAUD</name>
<keyword evidence="5" id="KW-0548">Nucleotidyltransferase</keyword>
<proteinExistence type="inferred from homology"/>
<evidence type="ECO:0000256" key="7">
    <source>
        <dbReference type="ARBA" id="ARBA00022932"/>
    </source>
</evidence>
<evidence type="ECO:0000259" key="11">
    <source>
        <dbReference type="Pfam" id="PF02768"/>
    </source>
</evidence>
<evidence type="ECO:0000256" key="5">
    <source>
        <dbReference type="ARBA" id="ARBA00022695"/>
    </source>
</evidence>
<keyword evidence="6" id="KW-0235">DNA replication</keyword>
<organism evidence="12 13">
    <name type="scientific">Arthrobacter phage Auxilium</name>
    <dbReference type="NCBI Taxonomy" id="2419948"/>
    <lineage>
        <taxon>Viruses</taxon>
        <taxon>Duplodnaviria</taxon>
        <taxon>Heunggongvirae</taxon>
        <taxon>Uroviricota</taxon>
        <taxon>Caudoviricetes</taxon>
        <taxon>Richievirus</taxon>
        <taxon>Richievirus auxilium</taxon>
    </lineage>
</organism>
<evidence type="ECO:0000256" key="3">
    <source>
        <dbReference type="ARBA" id="ARBA00022490"/>
    </source>
</evidence>
<dbReference type="Gene3D" id="3.10.150.10">
    <property type="entry name" value="DNA Polymerase III, subunit A, domain 2"/>
    <property type="match status" value="3"/>
</dbReference>
<dbReference type="InterPro" id="IPR046938">
    <property type="entry name" value="DNA_clamp_sf"/>
</dbReference>
<comment type="subcellular location">
    <subcellularLocation>
        <location evidence="1">Cytoplasm</location>
    </subcellularLocation>
</comment>
<dbReference type="InterPro" id="IPR022635">
    <property type="entry name" value="DNA_polIII_beta_C"/>
</dbReference>
<dbReference type="GO" id="GO:0008408">
    <property type="term" value="F:3'-5' exonuclease activity"/>
    <property type="evidence" value="ECO:0007669"/>
    <property type="project" value="InterPro"/>
</dbReference>
<dbReference type="Pfam" id="PF00712">
    <property type="entry name" value="DNA_pol3_beta"/>
    <property type="match status" value="1"/>
</dbReference>
<evidence type="ECO:0000313" key="12">
    <source>
        <dbReference type="EMBL" id="AYN55850.1"/>
    </source>
</evidence>
<sequence>MKFTITADALADAASFAAKAISARPAVPVLAGLLIEAQQGGLRISGFDYERSARTQVAADVAEPGTVLLQGKMFTDIIRKFGKKLVTVTVDEKKATLTAGSAVFTMYSMPVSEFPPMPDLPAIAGTVDGDVFAAAVNQVIGAASTDGTLPILAAVQMVTEGDTLTLRSTDRYRLAEVEIQWKPSGGDLELLLPAAWLSATVKTLAGEASILADGNVVGIRTGNRATTSNVVDGDYPKIGSLFPNSFHTEVTVDRAALTEVLGRVSLVAERNTPVRLTTEGTFLIVDAGTGEDAQGKESLPCALAGTDVVVAVNPAYLAWSLAVNPAADVVLGFQENLAKPMHIGGTEGLRHLVMPVRLAQ</sequence>
<keyword evidence="4" id="KW-0808">Transferase</keyword>
<evidence type="ECO:0000256" key="4">
    <source>
        <dbReference type="ARBA" id="ARBA00022679"/>
    </source>
</evidence>
<dbReference type="PIRSF" id="PIRSF000804">
    <property type="entry name" value="DNA_pol_III_b"/>
    <property type="match status" value="1"/>
</dbReference>
<gene>
    <name evidence="12" type="primary">75</name>
    <name evidence="12" type="ORF">PBI_AUXILIUM_75</name>
</gene>
<dbReference type="GeneID" id="77931762"/>
<keyword evidence="7" id="KW-0239">DNA-directed DNA polymerase</keyword>
<dbReference type="Pfam" id="PF02767">
    <property type="entry name" value="DNA_pol3_beta_2"/>
    <property type="match status" value="1"/>
</dbReference>
<accession>A0A3G2KA63</accession>
<keyword evidence="8" id="KW-0238">DNA-binding</keyword>
<keyword evidence="13" id="KW-1185">Reference proteome</keyword>
<dbReference type="CDD" id="cd00140">
    <property type="entry name" value="beta_clamp"/>
    <property type="match status" value="1"/>
</dbReference>
<evidence type="ECO:0000256" key="6">
    <source>
        <dbReference type="ARBA" id="ARBA00022705"/>
    </source>
</evidence>
<dbReference type="SMART" id="SM00480">
    <property type="entry name" value="POL3Bc"/>
    <property type="match status" value="1"/>
</dbReference>
<feature type="domain" description="DNA polymerase III beta sliding clamp central" evidence="10">
    <location>
        <begin position="127"/>
        <end position="237"/>
    </location>
</feature>
<evidence type="ECO:0000259" key="9">
    <source>
        <dbReference type="Pfam" id="PF00712"/>
    </source>
</evidence>
<dbReference type="GO" id="GO:0009360">
    <property type="term" value="C:DNA polymerase III complex"/>
    <property type="evidence" value="ECO:0007669"/>
    <property type="project" value="InterPro"/>
</dbReference>
<evidence type="ECO:0000313" key="13">
    <source>
        <dbReference type="Proteomes" id="UP000266910"/>
    </source>
</evidence>
<dbReference type="Proteomes" id="UP000266910">
    <property type="component" value="Genome"/>
</dbReference>
<comment type="similarity">
    <text evidence="2">Belongs to the beta sliding clamp family.</text>
</comment>
<evidence type="ECO:0000256" key="8">
    <source>
        <dbReference type="ARBA" id="ARBA00023125"/>
    </source>
</evidence>
<dbReference type="InterPro" id="IPR001001">
    <property type="entry name" value="DNA_polIII_beta"/>
</dbReference>
<feature type="domain" description="DNA polymerase III beta sliding clamp N-terminal" evidence="9">
    <location>
        <begin position="1"/>
        <end position="118"/>
    </location>
</feature>
<dbReference type="SUPFAM" id="SSF55979">
    <property type="entry name" value="DNA clamp"/>
    <property type="match status" value="3"/>
</dbReference>
<reference evidence="12 13" key="1">
    <citation type="submission" date="2018-09" db="EMBL/GenBank/DDBJ databases">
        <authorList>
            <person name="Rimple P.A."/>
            <person name="Stoner T.H."/>
            <person name="Garlena R.A."/>
            <person name="Russell D.A."/>
            <person name="Pope W.H."/>
            <person name="Jacobs-Sera D."/>
            <person name="Hatfull G.F."/>
        </authorList>
    </citation>
    <scope>NUCLEOTIDE SEQUENCE [LARGE SCALE GENOMIC DNA]</scope>
</reference>
<dbReference type="InterPro" id="IPR022634">
    <property type="entry name" value="DNA_polIII_beta_N"/>
</dbReference>
<dbReference type="KEGG" id="vg:77931762"/>
<dbReference type="InterPro" id="IPR022637">
    <property type="entry name" value="DNA_polIII_beta_cen"/>
</dbReference>
<dbReference type="EMBL" id="MH834598">
    <property type="protein sequence ID" value="AYN55850.1"/>
    <property type="molecule type" value="Genomic_DNA"/>
</dbReference>